<dbReference type="InterPro" id="IPR036388">
    <property type="entry name" value="WH-like_DNA-bd_sf"/>
</dbReference>
<name>A0A5C4MNI4_9ACTN</name>
<accession>A0A5C4MNI4</accession>
<dbReference type="AlphaFoldDB" id="A0A5C4MNI4"/>
<dbReference type="PRINTS" id="PR00598">
    <property type="entry name" value="HTHMARR"/>
</dbReference>
<dbReference type="PANTHER" id="PTHR33164">
    <property type="entry name" value="TRANSCRIPTIONAL REGULATOR, MARR FAMILY"/>
    <property type="match status" value="1"/>
</dbReference>
<evidence type="ECO:0000313" key="3">
    <source>
        <dbReference type="Proteomes" id="UP000306740"/>
    </source>
</evidence>
<dbReference type="GO" id="GO:0003700">
    <property type="term" value="F:DNA-binding transcription factor activity"/>
    <property type="evidence" value="ECO:0007669"/>
    <property type="project" value="InterPro"/>
</dbReference>
<comment type="caution">
    <text evidence="2">The sequence shown here is derived from an EMBL/GenBank/DDBJ whole genome shotgun (WGS) entry which is preliminary data.</text>
</comment>
<dbReference type="OrthoDB" id="122135at2"/>
<dbReference type="Pfam" id="PF12802">
    <property type="entry name" value="MarR_2"/>
    <property type="match status" value="1"/>
</dbReference>
<dbReference type="SUPFAM" id="SSF46785">
    <property type="entry name" value="Winged helix' DNA-binding domain"/>
    <property type="match status" value="1"/>
</dbReference>
<evidence type="ECO:0000259" key="1">
    <source>
        <dbReference type="PROSITE" id="PS50995"/>
    </source>
</evidence>
<dbReference type="EMBL" id="VDFR01000065">
    <property type="protein sequence ID" value="TNC45903.1"/>
    <property type="molecule type" value="Genomic_DNA"/>
</dbReference>
<dbReference type="PANTHER" id="PTHR33164:SF57">
    <property type="entry name" value="MARR-FAMILY TRANSCRIPTIONAL REGULATOR"/>
    <property type="match status" value="1"/>
</dbReference>
<gene>
    <name evidence="2" type="ORF">FHE65_14430</name>
</gene>
<proteinExistence type="predicted"/>
<dbReference type="InterPro" id="IPR036390">
    <property type="entry name" value="WH_DNA-bd_sf"/>
</dbReference>
<sequence length="158" mass="17204">MTTSPQVPFDLTHDVEYEVTRLLRRSRLRGMGTIAQIHPDLDFASYMLLVAITDARSPGADGIRGSDLADAVSVHKSTVSRGVSQLERLGLVERVPDPTDGRARLISLTPIAAERIAAVQTARRATLARAIEDWDEHDLDALAQLLGRLNSALERPAG</sequence>
<dbReference type="GO" id="GO:0006950">
    <property type="term" value="P:response to stress"/>
    <property type="evidence" value="ECO:0007669"/>
    <property type="project" value="TreeGrafter"/>
</dbReference>
<evidence type="ECO:0000313" key="2">
    <source>
        <dbReference type="EMBL" id="TNC45903.1"/>
    </source>
</evidence>
<dbReference type="InterPro" id="IPR000835">
    <property type="entry name" value="HTH_MarR-typ"/>
</dbReference>
<reference evidence="2 3" key="1">
    <citation type="submission" date="2019-05" db="EMBL/GenBank/DDBJ databases">
        <title>Mumia sp. nov., isolated from the intestinal contents of plateau pika (Ochotona curzoniae) in the Qinghai-Tibet plateau of China.</title>
        <authorList>
            <person name="Tian Z."/>
        </authorList>
    </citation>
    <scope>NUCLEOTIDE SEQUENCE [LARGE SCALE GENOMIC DNA]</scope>
    <source>
        <strain evidence="3">527</strain>
    </source>
</reference>
<dbReference type="Gene3D" id="1.10.10.10">
    <property type="entry name" value="Winged helix-like DNA-binding domain superfamily/Winged helix DNA-binding domain"/>
    <property type="match status" value="1"/>
</dbReference>
<dbReference type="InterPro" id="IPR039422">
    <property type="entry name" value="MarR/SlyA-like"/>
</dbReference>
<protein>
    <submittedName>
        <fullName evidence="2">MarR family transcriptional regulator</fullName>
    </submittedName>
</protein>
<dbReference type="Proteomes" id="UP000306740">
    <property type="component" value="Unassembled WGS sequence"/>
</dbReference>
<dbReference type="SMART" id="SM00347">
    <property type="entry name" value="HTH_MARR"/>
    <property type="match status" value="1"/>
</dbReference>
<dbReference type="PROSITE" id="PS50995">
    <property type="entry name" value="HTH_MARR_2"/>
    <property type="match status" value="1"/>
</dbReference>
<organism evidence="2 3">
    <name type="scientific">Mumia zhuanghuii</name>
    <dbReference type="NCBI Taxonomy" id="2585211"/>
    <lineage>
        <taxon>Bacteria</taxon>
        <taxon>Bacillati</taxon>
        <taxon>Actinomycetota</taxon>
        <taxon>Actinomycetes</taxon>
        <taxon>Propionibacteriales</taxon>
        <taxon>Nocardioidaceae</taxon>
        <taxon>Mumia</taxon>
    </lineage>
</organism>
<feature type="domain" description="HTH marR-type" evidence="1">
    <location>
        <begin position="16"/>
        <end position="151"/>
    </location>
</feature>
<dbReference type="RefSeq" id="WP_139106085.1">
    <property type="nucleotide sequence ID" value="NZ_VDFR01000065.1"/>
</dbReference>